<keyword evidence="3" id="KW-1185">Reference proteome</keyword>
<organism evidence="2 3">
    <name type="scientific">Streptomyces regalis</name>
    <dbReference type="NCBI Taxonomy" id="68262"/>
    <lineage>
        <taxon>Bacteria</taxon>
        <taxon>Bacillati</taxon>
        <taxon>Actinomycetota</taxon>
        <taxon>Actinomycetes</taxon>
        <taxon>Kitasatosporales</taxon>
        <taxon>Streptomycetaceae</taxon>
        <taxon>Streptomyces</taxon>
    </lineage>
</organism>
<protein>
    <submittedName>
        <fullName evidence="2">Uncharacterized protein</fullName>
    </submittedName>
</protein>
<feature type="region of interest" description="Disordered" evidence="1">
    <location>
        <begin position="1"/>
        <end position="30"/>
    </location>
</feature>
<dbReference type="RefSeq" id="WP_062699881.1">
    <property type="nucleotide sequence ID" value="NZ_LLZG01000036.1"/>
</dbReference>
<accession>A0A0X3VFG5</accession>
<reference evidence="3" key="1">
    <citation type="submission" date="2015-10" db="EMBL/GenBank/DDBJ databases">
        <authorList>
            <person name="Ju K.-S."/>
            <person name="Doroghazi J.R."/>
            <person name="Metcalf W.W."/>
        </authorList>
    </citation>
    <scope>NUCLEOTIDE SEQUENCE [LARGE SCALE GENOMIC DNA]</scope>
    <source>
        <strain evidence="3">NRRL 3151</strain>
    </source>
</reference>
<sequence>MPQHAAGPDVLNRAALPGGEPGEGDGQNAAYRTFVPRDGRMPAVPGYPFRPLDPVLPARLVHAVIVPRPRAGALLHHRIMRRSFGE</sequence>
<dbReference type="Proteomes" id="UP000053923">
    <property type="component" value="Unassembled WGS sequence"/>
</dbReference>
<dbReference type="EMBL" id="LLZG01000036">
    <property type="protein sequence ID" value="KUL43450.1"/>
    <property type="molecule type" value="Genomic_DNA"/>
</dbReference>
<comment type="caution">
    <text evidence="2">The sequence shown here is derived from an EMBL/GenBank/DDBJ whole genome shotgun (WGS) entry which is preliminary data.</text>
</comment>
<name>A0A0X3VFG5_9ACTN</name>
<proteinExistence type="predicted"/>
<evidence type="ECO:0000313" key="2">
    <source>
        <dbReference type="EMBL" id="KUL43450.1"/>
    </source>
</evidence>
<gene>
    <name evidence="2" type="ORF">ADL12_07590</name>
</gene>
<evidence type="ECO:0000313" key="3">
    <source>
        <dbReference type="Proteomes" id="UP000053923"/>
    </source>
</evidence>
<evidence type="ECO:0000256" key="1">
    <source>
        <dbReference type="SAM" id="MobiDB-lite"/>
    </source>
</evidence>
<dbReference type="AlphaFoldDB" id="A0A0X3VFG5"/>